<keyword evidence="3" id="KW-1003">Cell membrane</keyword>
<name>A0ABW2AQU7_9MICO</name>
<feature type="transmembrane region" description="Helical" evidence="22">
    <location>
        <begin position="54"/>
        <end position="76"/>
    </location>
</feature>
<feature type="transmembrane region" description="Helical" evidence="22">
    <location>
        <begin position="119"/>
        <end position="139"/>
    </location>
</feature>
<evidence type="ECO:0000256" key="11">
    <source>
        <dbReference type="ARBA" id="ARBA00023136"/>
    </source>
</evidence>
<keyword evidence="10 22" id="KW-1133">Transmembrane helix</keyword>
<evidence type="ECO:0000256" key="8">
    <source>
        <dbReference type="ARBA" id="ARBA00022960"/>
    </source>
</evidence>
<proteinExistence type="inferred from homology"/>
<comment type="caution">
    <text evidence="23">The sequence shown here is derived from an EMBL/GenBank/DDBJ whole genome shotgun (WGS) entry which is preliminary data.</text>
</comment>
<evidence type="ECO:0000256" key="13">
    <source>
        <dbReference type="ARBA" id="ARBA00023316"/>
    </source>
</evidence>
<evidence type="ECO:0000256" key="1">
    <source>
        <dbReference type="ARBA" id="ARBA00004651"/>
    </source>
</evidence>
<evidence type="ECO:0000256" key="15">
    <source>
        <dbReference type="ARBA" id="ARBA00033270"/>
    </source>
</evidence>
<evidence type="ECO:0000256" key="20">
    <source>
        <dbReference type="ARBA" id="ARBA00049902"/>
    </source>
</evidence>
<feature type="transmembrane region" description="Helical" evidence="22">
    <location>
        <begin position="159"/>
        <end position="175"/>
    </location>
</feature>
<evidence type="ECO:0000256" key="3">
    <source>
        <dbReference type="ARBA" id="ARBA00022475"/>
    </source>
</evidence>
<evidence type="ECO:0000256" key="5">
    <source>
        <dbReference type="ARBA" id="ARBA00022676"/>
    </source>
</evidence>
<keyword evidence="13" id="KW-0961">Cell wall biogenesis/degradation</keyword>
<sequence length="437" mass="46764">MPAATRSPPRSAGRWDWTKTRDRIDRRGQRRTGRGLRRAIRAGWERLESPVAPYYLILGSTVLLTVFGLVMVLSASSVELLTKDRSPYSAFINQAVFAGFGALGAFVASQLTLRWWKRLAFPVYALAVVLLAAVTRFGVEIGGNKNWLAFGPITLQPSELAKLALVLVGGAVLTRKRPLIAQARHALIPYVFPLAIIAIGLVMAGQDLGTTLILGLIVGTALFVAGMRLRVFGVFAVIVATLAIVGVATRGSRMSRISAWVGSCSDVHADGCWQKVHGLYAMADGGWWGVGLGASREKWSWLPEAHNDFIFAIVGEELGLPGTLALLALYVALAFGCYRLIVLSKDNFVRITTAATMVWILGQAAINIGSVTGLLPIIGIPLPLLSSGGSALITTLVALGMLLSFARNEPAAKRMLGSRPSVLRSAMAVLPARGKRS</sequence>
<keyword evidence="6" id="KW-0808">Transferase</keyword>
<evidence type="ECO:0000256" key="17">
    <source>
        <dbReference type="ARBA" id="ARBA00041185"/>
    </source>
</evidence>
<comment type="function">
    <text evidence="21">Peptidoglycan polymerase that is essential for cell division.</text>
</comment>
<dbReference type="PANTHER" id="PTHR30474">
    <property type="entry name" value="CELL CYCLE PROTEIN"/>
    <property type="match status" value="1"/>
</dbReference>
<feature type="transmembrane region" description="Helical" evidence="22">
    <location>
        <begin position="354"/>
        <end position="378"/>
    </location>
</feature>
<comment type="similarity">
    <text evidence="16">Belongs to the SEDS family. FtsW subfamily.</text>
</comment>
<keyword evidence="5" id="KW-0328">Glycosyltransferase</keyword>
<dbReference type="InterPro" id="IPR018365">
    <property type="entry name" value="Cell_cycle_FtsW-rel_CS"/>
</dbReference>
<evidence type="ECO:0000256" key="10">
    <source>
        <dbReference type="ARBA" id="ARBA00022989"/>
    </source>
</evidence>
<comment type="catalytic activity">
    <reaction evidence="20">
        <text>[GlcNAc-(1-&gt;4)-Mur2Ac(oyl-L-Ala-gamma-D-Glu-L-Lys-D-Ala-D-Ala)](n)-di-trans,octa-cis-undecaprenyl diphosphate + beta-D-GlcNAc-(1-&gt;4)-Mur2Ac(oyl-L-Ala-gamma-D-Glu-L-Lys-D-Ala-D-Ala)-di-trans,octa-cis-undecaprenyl diphosphate = [GlcNAc-(1-&gt;4)-Mur2Ac(oyl-L-Ala-gamma-D-Glu-L-Lys-D-Ala-D-Ala)](n+1)-di-trans,octa-cis-undecaprenyl diphosphate + di-trans,octa-cis-undecaprenyl diphosphate + H(+)</text>
        <dbReference type="Rhea" id="RHEA:23708"/>
        <dbReference type="Rhea" id="RHEA-COMP:9602"/>
        <dbReference type="Rhea" id="RHEA-COMP:9603"/>
        <dbReference type="ChEBI" id="CHEBI:15378"/>
        <dbReference type="ChEBI" id="CHEBI:58405"/>
        <dbReference type="ChEBI" id="CHEBI:60033"/>
        <dbReference type="ChEBI" id="CHEBI:78435"/>
        <dbReference type="EC" id="2.4.99.28"/>
    </reaction>
</comment>
<evidence type="ECO:0000256" key="19">
    <source>
        <dbReference type="ARBA" id="ARBA00044770"/>
    </source>
</evidence>
<feature type="transmembrane region" description="Helical" evidence="22">
    <location>
        <begin position="384"/>
        <end position="406"/>
    </location>
</feature>
<evidence type="ECO:0000256" key="22">
    <source>
        <dbReference type="SAM" id="Phobius"/>
    </source>
</evidence>
<dbReference type="InterPro" id="IPR013437">
    <property type="entry name" value="FtsW"/>
</dbReference>
<evidence type="ECO:0000256" key="21">
    <source>
        <dbReference type="ARBA" id="ARBA00049966"/>
    </source>
</evidence>
<keyword evidence="8" id="KW-0133">Cell shape</keyword>
<evidence type="ECO:0000256" key="12">
    <source>
        <dbReference type="ARBA" id="ARBA00023306"/>
    </source>
</evidence>
<dbReference type="Proteomes" id="UP001596356">
    <property type="component" value="Unassembled WGS sequence"/>
</dbReference>
<evidence type="ECO:0000256" key="6">
    <source>
        <dbReference type="ARBA" id="ARBA00022679"/>
    </source>
</evidence>
<feature type="transmembrane region" description="Helical" evidence="22">
    <location>
        <begin position="187"/>
        <end position="204"/>
    </location>
</feature>
<comment type="pathway">
    <text evidence="2">Cell wall biogenesis; peptidoglycan biosynthesis.</text>
</comment>
<keyword evidence="9" id="KW-0573">Peptidoglycan synthesis</keyword>
<feature type="transmembrane region" description="Helical" evidence="22">
    <location>
        <begin position="88"/>
        <end position="107"/>
    </location>
</feature>
<protein>
    <recommendedName>
        <fullName evidence="17">Probable peptidoglycan glycosyltransferase FtsW</fullName>
        <ecNumber evidence="19">2.4.99.28</ecNumber>
    </recommendedName>
    <alternativeName>
        <fullName evidence="18">Cell division protein FtsW</fullName>
    </alternativeName>
    <alternativeName>
        <fullName evidence="15">Cell wall polymerase</fullName>
    </alternativeName>
    <alternativeName>
        <fullName evidence="14">Peptidoglycan polymerase</fullName>
    </alternativeName>
</protein>
<keyword evidence="24" id="KW-1185">Reference proteome</keyword>
<feature type="transmembrane region" description="Helical" evidence="22">
    <location>
        <begin position="231"/>
        <end position="249"/>
    </location>
</feature>
<dbReference type="NCBIfam" id="TIGR02614">
    <property type="entry name" value="ftsW"/>
    <property type="match status" value="1"/>
</dbReference>
<comment type="subcellular location">
    <subcellularLocation>
        <location evidence="1">Cell membrane</location>
        <topology evidence="1">Multi-pass membrane protein</topology>
    </subcellularLocation>
</comment>
<evidence type="ECO:0000256" key="14">
    <source>
        <dbReference type="ARBA" id="ARBA00032370"/>
    </source>
</evidence>
<evidence type="ECO:0000256" key="4">
    <source>
        <dbReference type="ARBA" id="ARBA00022618"/>
    </source>
</evidence>
<dbReference type="RefSeq" id="WP_377821228.1">
    <property type="nucleotide sequence ID" value="NZ_JBHSWJ010000002.1"/>
</dbReference>
<reference evidence="24" key="1">
    <citation type="journal article" date="2019" name="Int. J. Syst. Evol. Microbiol.">
        <title>The Global Catalogue of Microorganisms (GCM) 10K type strain sequencing project: providing services to taxonomists for standard genome sequencing and annotation.</title>
        <authorList>
            <consortium name="The Broad Institute Genomics Platform"/>
            <consortium name="The Broad Institute Genome Sequencing Center for Infectious Disease"/>
            <person name="Wu L."/>
            <person name="Ma J."/>
        </authorList>
    </citation>
    <scope>NUCLEOTIDE SEQUENCE [LARGE SCALE GENOMIC DNA]</scope>
    <source>
        <strain evidence="24">NBRC 106593</strain>
    </source>
</reference>
<evidence type="ECO:0000313" key="23">
    <source>
        <dbReference type="EMBL" id="MFC6713458.1"/>
    </source>
</evidence>
<dbReference type="EC" id="2.4.99.28" evidence="19"/>
<feature type="transmembrane region" description="Helical" evidence="22">
    <location>
        <begin position="210"/>
        <end position="226"/>
    </location>
</feature>
<keyword evidence="4" id="KW-0132">Cell division</keyword>
<feature type="transmembrane region" description="Helical" evidence="22">
    <location>
        <begin position="324"/>
        <end position="342"/>
    </location>
</feature>
<dbReference type="Pfam" id="PF01098">
    <property type="entry name" value="FTSW_RODA_SPOVE"/>
    <property type="match status" value="1"/>
</dbReference>
<dbReference type="InterPro" id="IPR001182">
    <property type="entry name" value="FtsW/RodA"/>
</dbReference>
<evidence type="ECO:0000256" key="7">
    <source>
        <dbReference type="ARBA" id="ARBA00022692"/>
    </source>
</evidence>
<dbReference type="PROSITE" id="PS00428">
    <property type="entry name" value="FTSW_RODA_SPOVE"/>
    <property type="match status" value="1"/>
</dbReference>
<keyword evidence="11 22" id="KW-0472">Membrane</keyword>
<evidence type="ECO:0000313" key="24">
    <source>
        <dbReference type="Proteomes" id="UP001596356"/>
    </source>
</evidence>
<keyword evidence="7 22" id="KW-0812">Transmembrane</keyword>
<keyword evidence="12" id="KW-0131">Cell cycle</keyword>
<evidence type="ECO:0000256" key="18">
    <source>
        <dbReference type="ARBA" id="ARBA00041418"/>
    </source>
</evidence>
<dbReference type="PANTHER" id="PTHR30474:SF2">
    <property type="entry name" value="PEPTIDOGLYCAN GLYCOSYLTRANSFERASE FTSW-RELATED"/>
    <property type="match status" value="1"/>
</dbReference>
<evidence type="ECO:0000256" key="16">
    <source>
        <dbReference type="ARBA" id="ARBA00038053"/>
    </source>
</evidence>
<evidence type="ECO:0000256" key="2">
    <source>
        <dbReference type="ARBA" id="ARBA00004752"/>
    </source>
</evidence>
<gene>
    <name evidence="23" type="primary">ftsW</name>
    <name evidence="23" type="ORF">ACFQBT_06265</name>
</gene>
<organism evidence="23 24">
    <name type="scientific">Branchiibius cervicis</name>
    <dbReference type="NCBI Taxonomy" id="908252"/>
    <lineage>
        <taxon>Bacteria</taxon>
        <taxon>Bacillati</taxon>
        <taxon>Actinomycetota</taxon>
        <taxon>Actinomycetes</taxon>
        <taxon>Micrococcales</taxon>
        <taxon>Dermacoccaceae</taxon>
        <taxon>Branchiibius</taxon>
    </lineage>
</organism>
<evidence type="ECO:0000256" key="9">
    <source>
        <dbReference type="ARBA" id="ARBA00022984"/>
    </source>
</evidence>
<dbReference type="EMBL" id="JBHSWJ010000002">
    <property type="protein sequence ID" value="MFC6713458.1"/>
    <property type="molecule type" value="Genomic_DNA"/>
</dbReference>
<accession>A0ABW2AQU7</accession>